<name>A0A0J7Z8T7_STRVR</name>
<feature type="region of interest" description="Disordered" evidence="1">
    <location>
        <begin position="27"/>
        <end position="133"/>
    </location>
</feature>
<dbReference type="EMBL" id="LFNT01000026">
    <property type="protein sequence ID" value="KMS72551.1"/>
    <property type="molecule type" value="Genomic_DNA"/>
</dbReference>
<dbReference type="Proteomes" id="UP000037432">
    <property type="component" value="Unassembled WGS sequence"/>
</dbReference>
<comment type="caution">
    <text evidence="2">The sequence shown here is derived from an EMBL/GenBank/DDBJ whole genome shotgun (WGS) entry which is preliminary data.</text>
</comment>
<feature type="compositionally biased region" description="Low complexity" evidence="1">
    <location>
        <begin position="50"/>
        <end position="69"/>
    </location>
</feature>
<evidence type="ECO:0000313" key="2">
    <source>
        <dbReference type="EMBL" id="KMS72551.1"/>
    </source>
</evidence>
<organism evidence="2 3">
    <name type="scientific">Streptomyces viridochromogenes</name>
    <dbReference type="NCBI Taxonomy" id="1938"/>
    <lineage>
        <taxon>Bacteria</taxon>
        <taxon>Bacillati</taxon>
        <taxon>Actinomycetota</taxon>
        <taxon>Actinomycetes</taxon>
        <taxon>Kitasatosporales</taxon>
        <taxon>Streptomycetaceae</taxon>
        <taxon>Streptomyces</taxon>
    </lineage>
</organism>
<reference evidence="2 3" key="1">
    <citation type="submission" date="2015-06" db="EMBL/GenBank/DDBJ databases">
        <authorList>
            <person name="Ju K.-S."/>
            <person name="Doroghazi J.R."/>
            <person name="Metcalf W.W."/>
        </authorList>
    </citation>
    <scope>NUCLEOTIDE SEQUENCE [LARGE SCALE GENOMIC DNA]</scope>
    <source>
        <strain evidence="2 3">NRRL 3414</strain>
    </source>
</reference>
<proteinExistence type="predicted"/>
<feature type="compositionally biased region" description="Polar residues" evidence="1">
    <location>
        <begin position="34"/>
        <end position="49"/>
    </location>
</feature>
<sequence length="133" mass="12231">MSGSSSAGSIAVEGSWLPPDISAVLASGGVASSPLNGGANTVSGNGTERSSPASALVSVPAQGVAPSGTPGTGAAGGGVDGGPAAPTGTPPCVSGSAPAPDTPPPSDPETDPDPEPEAEAEAESAPPSPPSRP</sequence>
<protein>
    <submittedName>
        <fullName evidence="2">Uncharacterized protein</fullName>
    </submittedName>
</protein>
<gene>
    <name evidence="2" type="ORF">ACM01_22415</name>
</gene>
<accession>A0A0J7Z8T7</accession>
<feature type="compositionally biased region" description="Low complexity" evidence="1">
    <location>
        <begin position="82"/>
        <end position="99"/>
    </location>
</feature>
<feature type="compositionally biased region" description="Gly residues" evidence="1">
    <location>
        <begin position="70"/>
        <end position="81"/>
    </location>
</feature>
<evidence type="ECO:0000313" key="3">
    <source>
        <dbReference type="Proteomes" id="UP000037432"/>
    </source>
</evidence>
<evidence type="ECO:0000256" key="1">
    <source>
        <dbReference type="SAM" id="MobiDB-lite"/>
    </source>
</evidence>
<feature type="compositionally biased region" description="Acidic residues" evidence="1">
    <location>
        <begin position="108"/>
        <end position="122"/>
    </location>
</feature>
<dbReference type="AlphaFoldDB" id="A0A0J7Z8T7"/>